<name>A0A5K7ZS30_9BACT</name>
<proteinExistence type="predicted"/>
<dbReference type="KEGG" id="dov:DSCO28_35840"/>
<sequence length="73" mass="8308">MYQKNNPGQPARGAHVGRQTLMGKGNAMPNELRPIETDLFFYPFRRAMAGSRKNGMHLAIIKDNDLFQNNRFG</sequence>
<reference evidence="2 3" key="1">
    <citation type="submission" date="2019-11" db="EMBL/GenBank/DDBJ databases">
        <title>Comparative genomics of hydrocarbon-degrading Desulfosarcina strains.</title>
        <authorList>
            <person name="Watanabe M."/>
            <person name="Kojima H."/>
            <person name="Fukui M."/>
        </authorList>
    </citation>
    <scope>NUCLEOTIDE SEQUENCE [LARGE SCALE GENOMIC DNA]</scope>
    <source>
        <strain evidence="2 3">28bB2T</strain>
    </source>
</reference>
<feature type="region of interest" description="Disordered" evidence="1">
    <location>
        <begin position="1"/>
        <end position="29"/>
    </location>
</feature>
<dbReference type="Proteomes" id="UP000425960">
    <property type="component" value="Chromosome"/>
</dbReference>
<gene>
    <name evidence="2" type="ORF">DSCO28_35840</name>
</gene>
<organism evidence="2 3">
    <name type="scientific">Desulfosarcina ovata subsp. sediminis</name>
    <dbReference type="NCBI Taxonomy" id="885957"/>
    <lineage>
        <taxon>Bacteria</taxon>
        <taxon>Pseudomonadati</taxon>
        <taxon>Thermodesulfobacteriota</taxon>
        <taxon>Desulfobacteria</taxon>
        <taxon>Desulfobacterales</taxon>
        <taxon>Desulfosarcinaceae</taxon>
        <taxon>Desulfosarcina</taxon>
    </lineage>
</organism>
<dbReference type="EMBL" id="AP021876">
    <property type="protein sequence ID" value="BBO83018.1"/>
    <property type="molecule type" value="Genomic_DNA"/>
</dbReference>
<accession>A0A5K7ZS30</accession>
<evidence type="ECO:0000313" key="3">
    <source>
        <dbReference type="Proteomes" id="UP000425960"/>
    </source>
</evidence>
<dbReference type="RefSeq" id="WP_155323330.1">
    <property type="nucleotide sequence ID" value="NZ_AP021876.1"/>
</dbReference>
<evidence type="ECO:0000313" key="2">
    <source>
        <dbReference type="EMBL" id="BBO83018.1"/>
    </source>
</evidence>
<protein>
    <submittedName>
        <fullName evidence="2">Uncharacterized protein</fullName>
    </submittedName>
</protein>
<dbReference type="AlphaFoldDB" id="A0A5K7ZS30"/>
<evidence type="ECO:0000256" key="1">
    <source>
        <dbReference type="SAM" id="MobiDB-lite"/>
    </source>
</evidence>